<dbReference type="Gene3D" id="3.40.50.300">
    <property type="entry name" value="P-loop containing nucleotide triphosphate hydrolases"/>
    <property type="match status" value="1"/>
</dbReference>
<keyword evidence="1 4" id="KW-0808">Transferase</keyword>
<protein>
    <submittedName>
        <fullName evidence="5">Uncharacterized protein</fullName>
    </submittedName>
</protein>
<evidence type="ECO:0000313" key="5">
    <source>
        <dbReference type="EMBL" id="GCC18519.1"/>
    </source>
</evidence>
<dbReference type="OrthoDB" id="442176at2759"/>
<proteinExistence type="inferred from homology"/>
<accession>A0A401RK78</accession>
<organism evidence="5 6">
    <name type="scientific">Chiloscyllium punctatum</name>
    <name type="common">Brownbanded bambooshark</name>
    <name type="synonym">Hemiscyllium punctatum</name>
    <dbReference type="NCBI Taxonomy" id="137246"/>
    <lineage>
        <taxon>Eukaryota</taxon>
        <taxon>Metazoa</taxon>
        <taxon>Chordata</taxon>
        <taxon>Craniata</taxon>
        <taxon>Vertebrata</taxon>
        <taxon>Chondrichthyes</taxon>
        <taxon>Elasmobranchii</taxon>
        <taxon>Galeomorphii</taxon>
        <taxon>Galeoidea</taxon>
        <taxon>Orectolobiformes</taxon>
        <taxon>Hemiscylliidae</taxon>
        <taxon>Chiloscyllium</taxon>
    </lineage>
</organism>
<evidence type="ECO:0000256" key="2">
    <source>
        <dbReference type="ARBA" id="ARBA00022741"/>
    </source>
</evidence>
<dbReference type="AlphaFoldDB" id="A0A401RK78"/>
<keyword evidence="6" id="KW-1185">Reference proteome</keyword>
<feature type="non-terminal residue" evidence="5">
    <location>
        <position position="1"/>
    </location>
</feature>
<evidence type="ECO:0000256" key="4">
    <source>
        <dbReference type="RuleBase" id="RU003330"/>
    </source>
</evidence>
<sequence>KLKVTKIIFIIGGPGSGKGSQCEKMMEKYGFTHLSTGNLLRKEISNETERGNKIKKIMLEGGLVPLGTTLEILKDAMLENLQDTKGFMIDGYPRTLKQAEAFDKSFTLPTVVLLIDCSPEVMKERLINRGQTSDRFDDNEVTITKRVESYFVDSVPVVKHYETKGLLKKIQGEGTEDEVFESVSGVIDEL</sequence>
<keyword evidence="2" id="KW-0547">Nucleotide-binding</keyword>
<dbReference type="Proteomes" id="UP000287033">
    <property type="component" value="Unassembled WGS sequence"/>
</dbReference>
<comment type="similarity">
    <text evidence="4">Belongs to the adenylate kinase family.</text>
</comment>
<dbReference type="STRING" id="137246.A0A401RK78"/>
<gene>
    <name evidence="5" type="ORF">chiPu_0020825</name>
</gene>
<dbReference type="CDD" id="cd01428">
    <property type="entry name" value="ADK"/>
    <property type="match status" value="1"/>
</dbReference>
<dbReference type="GO" id="GO:0005524">
    <property type="term" value="F:ATP binding"/>
    <property type="evidence" value="ECO:0007669"/>
    <property type="project" value="InterPro"/>
</dbReference>
<dbReference type="PROSITE" id="PS00113">
    <property type="entry name" value="ADENYLATE_KINASE"/>
    <property type="match status" value="1"/>
</dbReference>
<name>A0A401RK78_CHIPU</name>
<dbReference type="SUPFAM" id="SSF52540">
    <property type="entry name" value="P-loop containing nucleoside triphosphate hydrolases"/>
    <property type="match status" value="1"/>
</dbReference>
<dbReference type="InterPro" id="IPR027417">
    <property type="entry name" value="P-loop_NTPase"/>
</dbReference>
<evidence type="ECO:0000256" key="1">
    <source>
        <dbReference type="ARBA" id="ARBA00022679"/>
    </source>
</evidence>
<dbReference type="GO" id="GO:0019205">
    <property type="term" value="F:nucleobase-containing compound kinase activity"/>
    <property type="evidence" value="ECO:0007669"/>
    <property type="project" value="InterPro"/>
</dbReference>
<evidence type="ECO:0000313" key="6">
    <source>
        <dbReference type="Proteomes" id="UP000287033"/>
    </source>
</evidence>
<dbReference type="InterPro" id="IPR033690">
    <property type="entry name" value="Adenylat_kinase_CS"/>
</dbReference>
<dbReference type="GO" id="GO:0006139">
    <property type="term" value="P:nucleobase-containing compound metabolic process"/>
    <property type="evidence" value="ECO:0007669"/>
    <property type="project" value="InterPro"/>
</dbReference>
<evidence type="ECO:0000256" key="3">
    <source>
        <dbReference type="ARBA" id="ARBA00022777"/>
    </source>
</evidence>
<keyword evidence="3 4" id="KW-0418">Kinase</keyword>
<dbReference type="PRINTS" id="PR00094">
    <property type="entry name" value="ADENYLTKNASE"/>
</dbReference>
<dbReference type="InterPro" id="IPR000850">
    <property type="entry name" value="Adenylat/UMP-CMP_kin"/>
</dbReference>
<dbReference type="HAMAP" id="MF_00235">
    <property type="entry name" value="Adenylate_kinase_Adk"/>
    <property type="match status" value="1"/>
</dbReference>
<dbReference type="OMA" id="IHHISIG"/>
<reference evidence="5 6" key="1">
    <citation type="journal article" date="2018" name="Nat. Ecol. Evol.">
        <title>Shark genomes provide insights into elasmobranch evolution and the origin of vertebrates.</title>
        <authorList>
            <person name="Hara Y"/>
            <person name="Yamaguchi K"/>
            <person name="Onimaru K"/>
            <person name="Kadota M"/>
            <person name="Koyanagi M"/>
            <person name="Keeley SD"/>
            <person name="Tatsumi K"/>
            <person name="Tanaka K"/>
            <person name="Motone F"/>
            <person name="Kageyama Y"/>
            <person name="Nozu R"/>
            <person name="Adachi N"/>
            <person name="Nishimura O"/>
            <person name="Nakagawa R"/>
            <person name="Tanegashima C"/>
            <person name="Kiyatake I"/>
            <person name="Matsumoto R"/>
            <person name="Murakumo K"/>
            <person name="Nishida K"/>
            <person name="Terakita A"/>
            <person name="Kuratani S"/>
            <person name="Sato K"/>
            <person name="Hyodo S Kuraku.S."/>
        </authorList>
    </citation>
    <scope>NUCLEOTIDE SEQUENCE [LARGE SCALE GENOMIC DNA]</scope>
</reference>
<comment type="caution">
    <text evidence="5">The sequence shown here is derived from an EMBL/GenBank/DDBJ whole genome shotgun (WGS) entry which is preliminary data.</text>
</comment>
<dbReference type="EMBL" id="BEZZ01002979">
    <property type="protein sequence ID" value="GCC18519.1"/>
    <property type="molecule type" value="Genomic_DNA"/>
</dbReference>
<dbReference type="PANTHER" id="PTHR23359">
    <property type="entry name" value="NUCLEOTIDE KINASE"/>
    <property type="match status" value="1"/>
</dbReference>
<dbReference type="Pfam" id="PF00406">
    <property type="entry name" value="ADK"/>
    <property type="match status" value="1"/>
</dbReference>